<evidence type="ECO:0000313" key="9">
    <source>
        <dbReference type="Proteomes" id="UP000748531"/>
    </source>
</evidence>
<dbReference type="EMBL" id="LUCH01000105">
    <property type="protein sequence ID" value="KAF5406076.1"/>
    <property type="molecule type" value="Genomic_DNA"/>
</dbReference>
<dbReference type="Proteomes" id="UP000748531">
    <property type="component" value="Unassembled WGS sequence"/>
</dbReference>
<evidence type="ECO:0000313" key="8">
    <source>
        <dbReference type="EMBL" id="KAF5406076.1"/>
    </source>
</evidence>
<dbReference type="NCBIfam" id="TIGR00797">
    <property type="entry name" value="matE"/>
    <property type="match status" value="1"/>
</dbReference>
<dbReference type="CDD" id="cd13132">
    <property type="entry name" value="MATE_eukaryotic"/>
    <property type="match status" value="1"/>
</dbReference>
<comment type="caution">
    <text evidence="8">The sequence shown here is derived from an EMBL/GenBank/DDBJ whole genome shotgun (WGS) entry which is preliminary data.</text>
</comment>
<feature type="transmembrane region" description="Helical" evidence="6">
    <location>
        <begin position="205"/>
        <end position="226"/>
    </location>
</feature>
<feature type="transmembrane region" description="Helical" evidence="6">
    <location>
        <begin position="306"/>
        <end position="325"/>
    </location>
</feature>
<feature type="region of interest" description="Disordered" evidence="7">
    <location>
        <begin position="538"/>
        <end position="570"/>
    </location>
</feature>
<evidence type="ECO:0000256" key="5">
    <source>
        <dbReference type="ARBA" id="ARBA00023136"/>
    </source>
</evidence>
<keyword evidence="3 6" id="KW-0812">Transmembrane</keyword>
<comment type="similarity">
    <text evidence="2 6">Belongs to the multi antimicrobial extrusion (MATE) (TC 2.A.66.1) family.</text>
</comment>
<comment type="subcellular location">
    <subcellularLocation>
        <location evidence="1">Membrane</location>
        <topology evidence="1">Multi-pass membrane protein</topology>
    </subcellularLocation>
</comment>
<dbReference type="Pfam" id="PF01554">
    <property type="entry name" value="MatE"/>
    <property type="match status" value="2"/>
</dbReference>
<keyword evidence="9" id="KW-1185">Reference proteome</keyword>
<proteinExistence type="inferred from homology"/>
<reference evidence="8" key="1">
    <citation type="submission" date="2019-05" db="EMBL/GenBank/DDBJ databases">
        <title>Annotation for the trematode Paragonimus heterotremus.</title>
        <authorList>
            <person name="Choi Y.-J."/>
        </authorList>
    </citation>
    <scope>NUCLEOTIDE SEQUENCE</scope>
    <source>
        <strain evidence="8">LC</strain>
    </source>
</reference>
<evidence type="ECO:0000256" key="2">
    <source>
        <dbReference type="ARBA" id="ARBA00010199"/>
    </source>
</evidence>
<feature type="transmembrane region" description="Helical" evidence="6">
    <location>
        <begin position="265"/>
        <end position="285"/>
    </location>
</feature>
<dbReference type="GO" id="GO:0016020">
    <property type="term" value="C:membrane"/>
    <property type="evidence" value="ECO:0007669"/>
    <property type="project" value="UniProtKB-SubCell"/>
</dbReference>
<evidence type="ECO:0000256" key="6">
    <source>
        <dbReference type="RuleBase" id="RU004914"/>
    </source>
</evidence>
<dbReference type="PANTHER" id="PTHR11206">
    <property type="entry name" value="MULTIDRUG RESISTANCE PROTEIN"/>
    <property type="match status" value="1"/>
</dbReference>
<feature type="transmembrane region" description="Helical" evidence="6">
    <location>
        <begin position="458"/>
        <end position="480"/>
    </location>
</feature>
<feature type="transmembrane region" description="Helical" evidence="6">
    <location>
        <begin position="385"/>
        <end position="406"/>
    </location>
</feature>
<dbReference type="AlphaFoldDB" id="A0A8J4T508"/>
<feature type="transmembrane region" description="Helical" evidence="6">
    <location>
        <begin position="233"/>
        <end position="253"/>
    </location>
</feature>
<keyword evidence="4 6" id="KW-1133">Transmembrane helix</keyword>
<dbReference type="InterPro" id="IPR045069">
    <property type="entry name" value="MATE_euk"/>
</dbReference>
<dbReference type="GO" id="GO:0042910">
    <property type="term" value="F:xenobiotic transmembrane transporter activity"/>
    <property type="evidence" value="ECO:0007669"/>
    <property type="project" value="InterPro"/>
</dbReference>
<dbReference type="GO" id="GO:1990961">
    <property type="term" value="P:xenobiotic detoxification by transmembrane export across the plasma membrane"/>
    <property type="evidence" value="ECO:0007669"/>
    <property type="project" value="InterPro"/>
</dbReference>
<evidence type="ECO:0000256" key="3">
    <source>
        <dbReference type="ARBA" id="ARBA00022692"/>
    </source>
</evidence>
<feature type="transmembrane region" description="Helical" evidence="6">
    <location>
        <begin position="89"/>
        <end position="110"/>
    </location>
</feature>
<organism evidence="8 9">
    <name type="scientific">Paragonimus heterotremus</name>
    <dbReference type="NCBI Taxonomy" id="100268"/>
    <lineage>
        <taxon>Eukaryota</taxon>
        <taxon>Metazoa</taxon>
        <taxon>Spiralia</taxon>
        <taxon>Lophotrochozoa</taxon>
        <taxon>Platyhelminthes</taxon>
        <taxon>Trematoda</taxon>
        <taxon>Digenea</taxon>
        <taxon>Plagiorchiida</taxon>
        <taxon>Troglotremata</taxon>
        <taxon>Troglotrematidae</taxon>
        <taxon>Paragonimus</taxon>
    </lineage>
</organism>
<feature type="transmembrane region" description="Helical" evidence="6">
    <location>
        <begin position="168"/>
        <end position="193"/>
    </location>
</feature>
<accession>A0A8J4T508</accession>
<protein>
    <recommendedName>
        <fullName evidence="6">Multidrug and toxin extrusion protein</fullName>
    </recommendedName>
</protein>
<keyword evidence="5 6" id="KW-0472">Membrane</keyword>
<evidence type="ECO:0000256" key="4">
    <source>
        <dbReference type="ARBA" id="ARBA00022989"/>
    </source>
</evidence>
<evidence type="ECO:0000256" key="1">
    <source>
        <dbReference type="ARBA" id="ARBA00004141"/>
    </source>
</evidence>
<feature type="transmembrane region" description="Helical" evidence="6">
    <location>
        <begin position="486"/>
        <end position="511"/>
    </location>
</feature>
<name>A0A8J4T508_9TREM</name>
<feature type="transmembrane region" description="Helical" evidence="6">
    <location>
        <begin position="593"/>
        <end position="613"/>
    </location>
</feature>
<sequence length="647" mass="72313">MSDDELMVIEGDREIGTNLTDKIDKLKLETCECSHDKNCETVNECINLRIQQEDDPPRVRPGRPICWRRIWSSCFPLGLCFEFKRLIRLALPITVTSLFTFTFGPVSIAFCGHLGKTELATIGLSMAVFNMAGIIVVTGLLTACDTIFAQTYGSKTRNKISMQMKKALTLITICCIPCCALYISVEGLLLLLGQNPMVAKLTASYLLRLIPALLFYSWGQVFTRYVQSQNHVYAPLIFTVLTNGVNALLHYIFLFQLRMGINGSAMAQAVAYLFQDISFLLYIKFSRTIVKFNTENSIEFLRNWSGWFRLAIPGVIMVSLDGTLFELGGILAGSIGERELAVQTVLITLDTVSYTLFPHGFGTATGIRVGQYLGGQVPLGPRSTLSVALLVIWILEPFYFMITVLLRWHIPLIFSRDSDVIEMAANLIPLTAIFQILDGAHGICTGVLRGAGLQHVGCAINFLSLYLVGVPIILCLVFLAEMSIQGIWIGLIAGSSVQITVLLLVCFRMNWNKQAELTKKRLHAEELRNEISMNVTEETDVSPTYSRRSSSASEEEVKVTKTPETNDYDGSRRKSVPDYFVNSTTCSLFRNRMLVLTSLLFILAASILCRTLLNLSDYFGPFCFYKNGTYFQLSHLNNIENCTIFYS</sequence>
<feature type="transmembrane region" description="Helical" evidence="6">
    <location>
        <begin position="122"/>
        <end position="148"/>
    </location>
</feature>
<dbReference type="OrthoDB" id="2126698at2759"/>
<dbReference type="InterPro" id="IPR002528">
    <property type="entry name" value="MATE_fam"/>
</dbReference>
<dbReference type="GO" id="GO:0015297">
    <property type="term" value="F:antiporter activity"/>
    <property type="evidence" value="ECO:0007669"/>
    <property type="project" value="InterPro"/>
</dbReference>
<gene>
    <name evidence="8" type="ORF">PHET_00451</name>
</gene>
<evidence type="ECO:0000256" key="7">
    <source>
        <dbReference type="SAM" id="MobiDB-lite"/>
    </source>
</evidence>